<evidence type="ECO:0000256" key="5">
    <source>
        <dbReference type="ARBA" id="ARBA00023136"/>
    </source>
</evidence>
<keyword evidence="3" id="KW-0813">Transport</keyword>
<evidence type="ECO:0000313" key="7">
    <source>
        <dbReference type="Proteomes" id="UP000035682"/>
    </source>
</evidence>
<dbReference type="InterPro" id="IPR005378">
    <property type="entry name" value="Vps35"/>
</dbReference>
<evidence type="ECO:0000256" key="3">
    <source>
        <dbReference type="ARBA" id="ARBA00022448"/>
    </source>
</evidence>
<dbReference type="InterPro" id="IPR042491">
    <property type="entry name" value="Vps35_C"/>
</dbReference>
<dbReference type="WBParaSite" id="SRAE_1000225100.1">
    <property type="protein sequence ID" value="SRAE_1000225100.1"/>
    <property type="gene ID" value="WBGene00258865"/>
</dbReference>
<name>A0A090L8Z3_STRRB</name>
<dbReference type="OrthoDB" id="5852844at2759"/>
<dbReference type="STRING" id="34506.A0A090L8Z3"/>
<dbReference type="OMA" id="INIHFAN"/>
<comment type="similarity">
    <text evidence="2">Belongs to the VPS35 family.</text>
</comment>
<keyword evidence="4" id="KW-0653">Protein transport</keyword>
<dbReference type="WormBase" id="SRAE_1000225100">
    <property type="protein sequence ID" value="SRP01900"/>
    <property type="gene ID" value="WBGene00258865"/>
</dbReference>
<evidence type="ECO:0000313" key="8">
    <source>
        <dbReference type="WBParaSite" id="SRAE_1000225100.1"/>
    </source>
</evidence>
<keyword evidence="7" id="KW-1185">Reference proteome</keyword>
<dbReference type="PANTHER" id="PTHR11099:SF0">
    <property type="entry name" value="VACUOLAR PROTEIN SORTING-ASSOCIATED PROTEIN 35"/>
    <property type="match status" value="1"/>
</dbReference>
<dbReference type="RefSeq" id="XP_024503196.1">
    <property type="nucleotide sequence ID" value="XM_024649305.1"/>
</dbReference>
<evidence type="ECO:0000313" key="9">
    <source>
        <dbReference type="WormBase" id="SRAE_1000225100"/>
    </source>
</evidence>
<dbReference type="Gene3D" id="1.25.40.660">
    <property type="entry name" value="Vacuolar protein sorting-associated protein 35, helical subcomplex Vps35-C"/>
    <property type="match status" value="1"/>
</dbReference>
<dbReference type="GeneID" id="36376360"/>
<dbReference type="AlphaFoldDB" id="A0A090L8Z3"/>
<accession>A0A090L8Z3</accession>
<evidence type="ECO:0000256" key="4">
    <source>
        <dbReference type="ARBA" id="ARBA00022927"/>
    </source>
</evidence>
<reference evidence="8" key="2">
    <citation type="submission" date="2020-12" db="UniProtKB">
        <authorList>
            <consortium name="WormBaseParasite"/>
        </authorList>
    </citation>
    <scope>IDENTIFICATION</scope>
</reference>
<dbReference type="GO" id="GO:0005770">
    <property type="term" value="C:late endosome"/>
    <property type="evidence" value="ECO:0007669"/>
    <property type="project" value="TreeGrafter"/>
</dbReference>
<dbReference type="GO" id="GO:0006886">
    <property type="term" value="P:intracellular protein transport"/>
    <property type="evidence" value="ECO:0007669"/>
    <property type="project" value="TreeGrafter"/>
</dbReference>
<dbReference type="GO" id="GO:0042147">
    <property type="term" value="P:retrograde transport, endosome to Golgi"/>
    <property type="evidence" value="ECO:0007669"/>
    <property type="project" value="InterPro"/>
</dbReference>
<dbReference type="CTD" id="36376360"/>
<evidence type="ECO:0000256" key="1">
    <source>
        <dbReference type="ARBA" id="ARBA00004170"/>
    </source>
</evidence>
<dbReference type="PANTHER" id="PTHR11099">
    <property type="entry name" value="VACUOLAR SORTING PROTEIN 35"/>
    <property type="match status" value="1"/>
</dbReference>
<keyword evidence="5" id="KW-0472">Membrane</keyword>
<dbReference type="GO" id="GO:0030906">
    <property type="term" value="C:retromer, cargo-selective complex"/>
    <property type="evidence" value="ECO:0007669"/>
    <property type="project" value="InterPro"/>
</dbReference>
<dbReference type="Proteomes" id="UP000035682">
    <property type="component" value="Unplaced"/>
</dbReference>
<protein>
    <submittedName>
        <fullName evidence="6 8">Vacuolar protein sorting-associated protein 35</fullName>
    </submittedName>
</protein>
<dbReference type="EMBL" id="LN609528">
    <property type="protein sequence ID" value="CEF63995.1"/>
    <property type="molecule type" value="Genomic_DNA"/>
</dbReference>
<dbReference type="GO" id="GO:0005829">
    <property type="term" value="C:cytosol"/>
    <property type="evidence" value="ECO:0007669"/>
    <property type="project" value="GOC"/>
</dbReference>
<dbReference type="Pfam" id="PF03635">
    <property type="entry name" value="Vps35"/>
    <property type="match status" value="1"/>
</dbReference>
<gene>
    <name evidence="6 8 9" type="ORF">SRAE_1000225100</name>
</gene>
<organism evidence="6">
    <name type="scientific">Strongyloides ratti</name>
    <name type="common">Parasitic roundworm</name>
    <dbReference type="NCBI Taxonomy" id="34506"/>
    <lineage>
        <taxon>Eukaryota</taxon>
        <taxon>Metazoa</taxon>
        <taxon>Ecdysozoa</taxon>
        <taxon>Nematoda</taxon>
        <taxon>Chromadorea</taxon>
        <taxon>Rhabditida</taxon>
        <taxon>Tylenchina</taxon>
        <taxon>Panagrolaimomorpha</taxon>
        <taxon>Strongyloidoidea</taxon>
        <taxon>Strongyloididae</taxon>
        <taxon>Strongyloides</taxon>
    </lineage>
</organism>
<evidence type="ECO:0000256" key="2">
    <source>
        <dbReference type="ARBA" id="ARBA00006536"/>
    </source>
</evidence>
<comment type="subcellular location">
    <subcellularLocation>
        <location evidence="1">Membrane</location>
        <topology evidence="1">Peripheral membrane protein</topology>
    </subcellularLocation>
</comment>
<sequence length="330" mass="38179">MVDQPDQLEDIDTNEDFMEEQGLLARLPYYIDDSDFSNQLDLIKKLKRSLGNGGKHRIRYTLPSIVNCLLNISERYSKNCLDDKETKEEFILDIFKFVMSTVNTIYLNGEMAVPAFRYYLQAATAASKLKFDACESVVYELITKAFTLFEEDISDSKEQQDALYLLIGTISFISCLSEENHAPLRNQCFLAVNKMLRKPDQAKMICSVASLYWESMVTENNEVKPVHNGGKVLDCFKKALKVTAQCMEEIVQITLYTYILNYYIYFYENGCTEITEETIQEMIVKIKNNIELLDYYTDNSFLRDGLEKTVDHIKQIKNDNTKSLYKSLTL</sequence>
<reference evidence="6 7" key="1">
    <citation type="submission" date="2014-09" db="EMBL/GenBank/DDBJ databases">
        <authorList>
            <person name="Martin A.A."/>
        </authorList>
    </citation>
    <scope>NUCLEOTIDE SEQUENCE</scope>
    <source>
        <strain evidence="7">ED321</strain>
        <strain evidence="6">ED321 Heterogonic</strain>
    </source>
</reference>
<proteinExistence type="inferred from homology"/>
<evidence type="ECO:0000313" key="6">
    <source>
        <dbReference type="EMBL" id="CEF63995.1"/>
    </source>
</evidence>